<sequence>MASVLPRTPGTGVDLPPWESMRYAHAAMFCSFGDEDLATSDGAMKDRWLIKNLPGCSVTEDTTCDRPDGSKNCTAIFDDVNATNLDKASFWIFKAVVGVQSKLSKLRSRLKEETLFLDLELKSLNPKPKHRGSPRLLALGTITNIGFNLFNGLIDMTGDQTADEGDLQASLAKVSRSMGSNIDDMLSVAMGGGKGDDYDKLPIQSKGSYKNKVAQFFNTGFWLQNNDAGLVKEMMDAAILNLRAKMVDEILSANGWYVSWYVWRNSEDKCPKEQGFEWVKAGFEYYCVILMNSSWSGPDFAEDRIYKAMDNNGLRDRKAYYGSLVDCAKNGDGKFDAKSLTYGKIPKCFFHLKVIDFV</sequence>
<evidence type="ECO:0000313" key="2">
    <source>
        <dbReference type="Proteomes" id="UP000696573"/>
    </source>
</evidence>
<dbReference type="Proteomes" id="UP000696573">
    <property type="component" value="Unassembled WGS sequence"/>
</dbReference>
<name>A0A9N9YS67_9HYPO</name>
<evidence type="ECO:0000313" key="1">
    <source>
        <dbReference type="EMBL" id="CAH0042731.1"/>
    </source>
</evidence>
<reference evidence="1" key="1">
    <citation type="submission" date="2021-10" db="EMBL/GenBank/DDBJ databases">
        <authorList>
            <person name="Piombo E."/>
        </authorList>
    </citation>
    <scope>NUCLEOTIDE SEQUENCE</scope>
</reference>
<comment type="caution">
    <text evidence="1">The sequence shown here is derived from an EMBL/GenBank/DDBJ whole genome shotgun (WGS) entry which is preliminary data.</text>
</comment>
<proteinExistence type="predicted"/>
<protein>
    <submittedName>
        <fullName evidence="1">Uncharacterized protein</fullName>
    </submittedName>
</protein>
<gene>
    <name evidence="1" type="ORF">CRHIZ90672A_00004781</name>
</gene>
<dbReference type="OrthoDB" id="5099141at2759"/>
<dbReference type="AlphaFoldDB" id="A0A9N9YS67"/>
<accession>A0A9N9YS67</accession>
<organism evidence="1 2">
    <name type="scientific">Clonostachys rhizophaga</name>
    <dbReference type="NCBI Taxonomy" id="160324"/>
    <lineage>
        <taxon>Eukaryota</taxon>
        <taxon>Fungi</taxon>
        <taxon>Dikarya</taxon>
        <taxon>Ascomycota</taxon>
        <taxon>Pezizomycotina</taxon>
        <taxon>Sordariomycetes</taxon>
        <taxon>Hypocreomycetidae</taxon>
        <taxon>Hypocreales</taxon>
        <taxon>Bionectriaceae</taxon>
        <taxon>Clonostachys</taxon>
    </lineage>
</organism>
<keyword evidence="2" id="KW-1185">Reference proteome</keyword>
<dbReference type="EMBL" id="CABFNQ020000768">
    <property type="protein sequence ID" value="CAH0042731.1"/>
    <property type="molecule type" value="Genomic_DNA"/>
</dbReference>